<sequence length="100" mass="11545">MIQMNLAKSATINNDESPQKIIFNPSFTNNNSFEIKTQCSIMDAERMRSEMKQIISKPTESIYDINEFLIENYPTVDQVPLSDMKEKCKQEFKSDSSLVI</sequence>
<evidence type="ECO:0000313" key="1">
    <source>
        <dbReference type="EMBL" id="KAK8888086.1"/>
    </source>
</evidence>
<proteinExistence type="predicted"/>
<gene>
    <name evidence="1" type="ORF">M9Y10_039146</name>
</gene>
<name>A0ABR2KAE2_9EUKA</name>
<comment type="caution">
    <text evidence="1">The sequence shown here is derived from an EMBL/GenBank/DDBJ whole genome shotgun (WGS) entry which is preliminary data.</text>
</comment>
<evidence type="ECO:0000313" key="2">
    <source>
        <dbReference type="Proteomes" id="UP001470230"/>
    </source>
</evidence>
<dbReference type="EMBL" id="JAPFFF010000006">
    <property type="protein sequence ID" value="KAK8888086.1"/>
    <property type="molecule type" value="Genomic_DNA"/>
</dbReference>
<organism evidence="1 2">
    <name type="scientific">Tritrichomonas musculus</name>
    <dbReference type="NCBI Taxonomy" id="1915356"/>
    <lineage>
        <taxon>Eukaryota</taxon>
        <taxon>Metamonada</taxon>
        <taxon>Parabasalia</taxon>
        <taxon>Tritrichomonadida</taxon>
        <taxon>Tritrichomonadidae</taxon>
        <taxon>Tritrichomonas</taxon>
    </lineage>
</organism>
<accession>A0ABR2KAE2</accession>
<protein>
    <submittedName>
        <fullName evidence="1">Uncharacterized protein</fullName>
    </submittedName>
</protein>
<reference evidence="1 2" key="1">
    <citation type="submission" date="2024-04" db="EMBL/GenBank/DDBJ databases">
        <title>Tritrichomonas musculus Genome.</title>
        <authorList>
            <person name="Alves-Ferreira E."/>
            <person name="Grigg M."/>
            <person name="Lorenzi H."/>
            <person name="Galac M."/>
        </authorList>
    </citation>
    <scope>NUCLEOTIDE SEQUENCE [LARGE SCALE GENOMIC DNA]</scope>
    <source>
        <strain evidence="1 2">EAF2021</strain>
    </source>
</reference>
<dbReference type="Proteomes" id="UP001470230">
    <property type="component" value="Unassembled WGS sequence"/>
</dbReference>
<keyword evidence="2" id="KW-1185">Reference proteome</keyword>